<evidence type="ECO:0000313" key="3">
    <source>
        <dbReference type="Proteomes" id="UP000243688"/>
    </source>
</evidence>
<feature type="region of interest" description="Disordered" evidence="1">
    <location>
        <begin position="1"/>
        <end position="21"/>
    </location>
</feature>
<name>A0A2A6E3R0_9BACL</name>
<comment type="caution">
    <text evidence="2">The sequence shown here is derived from an EMBL/GenBank/DDBJ whole genome shotgun (WGS) entry which is preliminary data.</text>
</comment>
<protein>
    <submittedName>
        <fullName evidence="2">Uncharacterized protein</fullName>
    </submittedName>
</protein>
<dbReference type="EMBL" id="MOXJ01000002">
    <property type="protein sequence ID" value="PDO11449.1"/>
    <property type="molecule type" value="Genomic_DNA"/>
</dbReference>
<proteinExistence type="predicted"/>
<gene>
    <name evidence="2" type="ORF">BLM47_01505</name>
</gene>
<sequence>MCSTGPAYGTRPDGAADGFGPGCSPVADGVEASADGVTLGDAGVGLTAAPSDAATVAGGVVDCSVIADGAVE</sequence>
<dbReference type="Proteomes" id="UP000243688">
    <property type="component" value="Unassembled WGS sequence"/>
</dbReference>
<reference evidence="2 3" key="1">
    <citation type="submission" date="2016-12" db="EMBL/GenBank/DDBJ databases">
        <title>Candidatus Reconcilibacillus cellulovorans genome.</title>
        <authorList>
            <person name="Kolinko S."/>
            <person name="Wu Y.-W."/>
            <person name="Tachea F."/>
            <person name="Denzel E."/>
            <person name="Hiras J."/>
            <person name="Baecker N."/>
            <person name="Chan L.J."/>
            <person name="Eichorst S.A."/>
            <person name="Frey D."/>
            <person name="Adams P.D."/>
            <person name="Pray T."/>
            <person name="Tanjore D."/>
            <person name="Petzold C.J."/>
            <person name="Gladden J.M."/>
            <person name="Simmons B.A."/>
            <person name="Singer S.W."/>
        </authorList>
    </citation>
    <scope>NUCLEOTIDE SEQUENCE [LARGE SCALE GENOMIC DNA]</scope>
    <source>
        <strain evidence="2">JTherm</strain>
    </source>
</reference>
<evidence type="ECO:0000313" key="2">
    <source>
        <dbReference type="EMBL" id="PDO11449.1"/>
    </source>
</evidence>
<organism evidence="2 3">
    <name type="scientific">Candidatus Reconcilbacillus cellulovorans</name>
    <dbReference type="NCBI Taxonomy" id="1906605"/>
    <lineage>
        <taxon>Bacteria</taxon>
        <taxon>Bacillati</taxon>
        <taxon>Bacillota</taxon>
        <taxon>Bacilli</taxon>
        <taxon>Bacillales</taxon>
        <taxon>Paenibacillaceae</taxon>
        <taxon>Candidatus Reconcilbacillus</taxon>
    </lineage>
</organism>
<accession>A0A2A6E3R0</accession>
<dbReference type="AlphaFoldDB" id="A0A2A6E3R0"/>
<evidence type="ECO:0000256" key="1">
    <source>
        <dbReference type="SAM" id="MobiDB-lite"/>
    </source>
</evidence>